<keyword evidence="1" id="KW-0472">Membrane</keyword>
<protein>
    <recommendedName>
        <fullName evidence="4">DUF2550 family protein</fullName>
    </recommendedName>
</protein>
<organism evidence="2 3">
    <name type="scientific">Actinospica acidiphila</name>
    <dbReference type="NCBI Taxonomy" id="304899"/>
    <lineage>
        <taxon>Bacteria</taxon>
        <taxon>Bacillati</taxon>
        <taxon>Actinomycetota</taxon>
        <taxon>Actinomycetes</taxon>
        <taxon>Catenulisporales</taxon>
        <taxon>Actinospicaceae</taxon>
        <taxon>Actinospica</taxon>
    </lineage>
</organism>
<comment type="caution">
    <text evidence="2">The sequence shown here is derived from an EMBL/GenBank/DDBJ whole genome shotgun (WGS) entry which is preliminary data.</text>
</comment>
<dbReference type="Proteomes" id="UP000471745">
    <property type="component" value="Unassembled WGS sequence"/>
</dbReference>
<keyword evidence="1" id="KW-1133">Transmembrane helix</keyword>
<sequence length="139" mass="15034">MNAAVITSVCAVAAGGLTTWLVVSRGVRRRDERAARGEVIEMPCLLRHPAAREGRWLRGRMAVGPSTVAWKPRTRAGAKMPAPTALRHTGTRAPSWREGLRMNRRCTIVACDSSAGAVEIAVMPRDLGHLLLALERSAT</sequence>
<gene>
    <name evidence="2" type="ORF">G3I18_00550</name>
</gene>
<keyword evidence="1" id="KW-0812">Transmembrane</keyword>
<evidence type="ECO:0008006" key="4">
    <source>
        <dbReference type="Google" id="ProtNLM"/>
    </source>
</evidence>
<accession>A0A9X5CDZ0</accession>
<proteinExistence type="predicted"/>
<dbReference type="EMBL" id="JAAGNA010000014">
    <property type="protein sequence ID" value="NEC47084.1"/>
    <property type="molecule type" value="Genomic_DNA"/>
</dbReference>
<evidence type="ECO:0000313" key="2">
    <source>
        <dbReference type="EMBL" id="NEC47084.1"/>
    </source>
</evidence>
<reference evidence="2 3" key="1">
    <citation type="submission" date="2020-01" db="EMBL/GenBank/DDBJ databases">
        <title>Insect and environment-associated Actinomycetes.</title>
        <authorList>
            <person name="Currrie C."/>
            <person name="Chevrette M."/>
            <person name="Carlson C."/>
            <person name="Stubbendieck R."/>
            <person name="Wendt-Pienkowski E."/>
        </authorList>
    </citation>
    <scope>NUCLEOTIDE SEQUENCE [LARGE SCALE GENOMIC DNA]</scope>
    <source>
        <strain evidence="2 3">SID8189</strain>
    </source>
</reference>
<dbReference type="AlphaFoldDB" id="A0A9X5CDZ0"/>
<feature type="transmembrane region" description="Helical" evidence="1">
    <location>
        <begin position="6"/>
        <end position="23"/>
    </location>
</feature>
<name>A0A9X5CDZ0_9ACTN</name>
<evidence type="ECO:0000256" key="1">
    <source>
        <dbReference type="SAM" id="Phobius"/>
    </source>
</evidence>
<keyword evidence="3" id="KW-1185">Reference proteome</keyword>
<evidence type="ECO:0000313" key="3">
    <source>
        <dbReference type="Proteomes" id="UP000471745"/>
    </source>
</evidence>